<dbReference type="Pfam" id="PF01990">
    <property type="entry name" value="ATP-synt_F"/>
    <property type="match status" value="1"/>
</dbReference>
<dbReference type="SUPFAM" id="SSF159468">
    <property type="entry name" value="AtpF-like"/>
    <property type="match status" value="1"/>
</dbReference>
<dbReference type="AlphaFoldDB" id="A0A8C4UB81"/>
<evidence type="ECO:0000256" key="3">
    <source>
        <dbReference type="ARBA" id="ARBA00022781"/>
    </source>
</evidence>
<dbReference type="OrthoDB" id="10261947at2759"/>
<comment type="similarity">
    <text evidence="1">Belongs to the V-ATPase F subunit family.</text>
</comment>
<dbReference type="InterPro" id="IPR005772">
    <property type="entry name" value="ATPase_V1-cplx_fsu_euk"/>
</dbReference>
<dbReference type="Ensembl" id="ENSFTIT00000011088.1">
    <property type="protein sequence ID" value="ENSFTIP00000010621.1"/>
    <property type="gene ID" value="ENSFTIG00000007136.1"/>
</dbReference>
<dbReference type="InterPro" id="IPR036906">
    <property type="entry name" value="ATPase_V1_fsu_sf"/>
</dbReference>
<dbReference type="GO" id="GO:0046961">
    <property type="term" value="F:proton-transporting ATPase activity, rotational mechanism"/>
    <property type="evidence" value="ECO:0007669"/>
    <property type="project" value="InterPro"/>
</dbReference>
<protein>
    <recommendedName>
        <fullName evidence="5">V-ATPase 14 kDa subunit</fullName>
    </recommendedName>
</protein>
<keyword evidence="3" id="KW-0375">Hydrogen ion transport</keyword>
<keyword evidence="2" id="KW-0813">Transport</keyword>
<dbReference type="PANTHER" id="PTHR13861:SF2">
    <property type="entry name" value="V-TYPE PROTON ATPASE SUBUNIT F"/>
    <property type="match status" value="1"/>
</dbReference>
<proteinExistence type="inferred from homology"/>
<dbReference type="NCBIfam" id="TIGR01101">
    <property type="entry name" value="V_ATP_synt_F"/>
    <property type="match status" value="1"/>
</dbReference>
<dbReference type="Gene3D" id="3.40.50.10580">
    <property type="entry name" value="ATPase, V1 complex, subunit F"/>
    <property type="match status" value="1"/>
</dbReference>
<dbReference type="PANTHER" id="PTHR13861">
    <property type="entry name" value="VACUOLAR ATP SYNTHASE SUBUNIT F"/>
    <property type="match status" value="1"/>
</dbReference>
<dbReference type="InterPro" id="IPR008218">
    <property type="entry name" value="ATPase_V1-cplx_f_g_su"/>
</dbReference>
<reference evidence="6" key="2">
    <citation type="submission" date="2025-09" db="UniProtKB">
        <authorList>
            <consortium name="Ensembl"/>
        </authorList>
    </citation>
    <scope>IDENTIFICATION</scope>
</reference>
<evidence type="ECO:0000256" key="1">
    <source>
        <dbReference type="ARBA" id="ARBA00010148"/>
    </source>
</evidence>
<evidence type="ECO:0000256" key="5">
    <source>
        <dbReference type="ARBA" id="ARBA00032267"/>
    </source>
</evidence>
<reference evidence="6" key="1">
    <citation type="submission" date="2025-08" db="UniProtKB">
        <authorList>
            <consortium name="Ensembl"/>
        </authorList>
    </citation>
    <scope>IDENTIFICATION</scope>
</reference>
<evidence type="ECO:0000256" key="2">
    <source>
        <dbReference type="ARBA" id="ARBA00022448"/>
    </source>
</evidence>
<dbReference type="GO" id="GO:0033180">
    <property type="term" value="C:proton-transporting V-type ATPase, V1 domain"/>
    <property type="evidence" value="ECO:0007669"/>
    <property type="project" value="InterPro"/>
</dbReference>
<evidence type="ECO:0000313" key="6">
    <source>
        <dbReference type="Ensembl" id="ENSFTIP00000010621.1"/>
    </source>
</evidence>
<keyword evidence="4" id="KW-0406">Ion transport</keyword>
<sequence>MIRGSFLNREDIGIILISQCLAELIQHAVEAHARPLPTILEIPSKEHPYDPAKDSVLRRARGVFSPEDLR</sequence>
<name>A0A8C4UB81_FALTI</name>
<dbReference type="OMA" id="YTFRQFL"/>
<keyword evidence="7" id="KW-1185">Reference proteome</keyword>
<accession>A0A8C4UB81</accession>
<evidence type="ECO:0000313" key="7">
    <source>
        <dbReference type="Proteomes" id="UP000694562"/>
    </source>
</evidence>
<evidence type="ECO:0000256" key="4">
    <source>
        <dbReference type="ARBA" id="ARBA00023065"/>
    </source>
</evidence>
<organism evidence="6 7">
    <name type="scientific">Falco tinnunculus</name>
    <name type="common">Common kestrel</name>
    <dbReference type="NCBI Taxonomy" id="100819"/>
    <lineage>
        <taxon>Eukaryota</taxon>
        <taxon>Metazoa</taxon>
        <taxon>Chordata</taxon>
        <taxon>Craniata</taxon>
        <taxon>Vertebrata</taxon>
        <taxon>Euteleostomi</taxon>
        <taxon>Archelosauria</taxon>
        <taxon>Archosauria</taxon>
        <taxon>Dinosauria</taxon>
        <taxon>Saurischia</taxon>
        <taxon>Theropoda</taxon>
        <taxon>Coelurosauria</taxon>
        <taxon>Aves</taxon>
        <taxon>Neognathae</taxon>
        <taxon>Neoaves</taxon>
        <taxon>Telluraves</taxon>
        <taxon>Australaves</taxon>
        <taxon>Falconiformes</taxon>
        <taxon>Falconidae</taxon>
        <taxon>Falco</taxon>
    </lineage>
</organism>
<dbReference type="Proteomes" id="UP000694562">
    <property type="component" value="Unplaced"/>
</dbReference>